<feature type="domain" description="FAD-binding" evidence="3">
    <location>
        <begin position="12"/>
        <end position="191"/>
    </location>
</feature>
<accession>A0A7X0RH18</accession>
<dbReference type="PANTHER" id="PTHR13789:SF309">
    <property type="entry name" value="PUTATIVE (AFU_ORTHOLOGUE AFUA_6G14510)-RELATED"/>
    <property type="match status" value="1"/>
</dbReference>
<dbReference type="SUPFAM" id="SSF51905">
    <property type="entry name" value="FAD/NAD(P)-binding domain"/>
    <property type="match status" value="1"/>
</dbReference>
<gene>
    <name evidence="4" type="ORF">H5V45_12725</name>
</gene>
<sequence length="383" mass="40454">MAESQSPTVERVLVVGGGIAGGVLSLALAQQGVQVVLVDLRSTLTGVGHGITLQGNALKAFRSVGIYDQLAEHGFPFNHLRLKTADGGHVIAEIPTPPMGGPDLPGTMGAVRGDIADILAVEVEKAGVDVRLETTLTAIDDHGDSVTVTLSDGSTETVDLLVGADGIRSKVRSMIGIDTEPHAVGMGIWRTVAKRPAAMDCSELYYGGPKYKAGYTPISEDLCYAFLLEENLDRSFVGEGPNGALLKERGAGYGGIWGEVRDSLADDAIVNYQWIEAICVDAPWHRGRSIIIGDAAHACPPLIAQGAAMCAEDAVVLAEMLTSGDFASVDEVLPAFMERRFPRVKMVLDNSLQLAEWEIHPETPGADPGRIMGQTLHALVAPA</sequence>
<evidence type="ECO:0000313" key="5">
    <source>
        <dbReference type="Proteomes" id="UP000523955"/>
    </source>
</evidence>
<keyword evidence="1" id="KW-0560">Oxidoreductase</keyword>
<proteinExistence type="predicted"/>
<name>A0A7X0RH18_9ACTN</name>
<dbReference type="InterPro" id="IPR050493">
    <property type="entry name" value="FAD-dep_Monooxygenase_BioMet"/>
</dbReference>
<dbReference type="NCBIfam" id="NF005313">
    <property type="entry name" value="PRK06847.1"/>
    <property type="match status" value="1"/>
</dbReference>
<dbReference type="RefSeq" id="WP_185253268.1">
    <property type="nucleotide sequence ID" value="NZ_JACKXE010000001.1"/>
</dbReference>
<evidence type="ECO:0000259" key="3">
    <source>
        <dbReference type="Pfam" id="PF01494"/>
    </source>
</evidence>
<dbReference type="Proteomes" id="UP000523955">
    <property type="component" value="Unassembled WGS sequence"/>
</dbReference>
<dbReference type="PANTHER" id="PTHR13789">
    <property type="entry name" value="MONOOXYGENASE"/>
    <property type="match status" value="1"/>
</dbReference>
<dbReference type="GO" id="GO:0004497">
    <property type="term" value="F:monooxygenase activity"/>
    <property type="evidence" value="ECO:0007669"/>
    <property type="project" value="UniProtKB-KW"/>
</dbReference>
<dbReference type="AlphaFoldDB" id="A0A7X0RH18"/>
<dbReference type="GO" id="GO:0071949">
    <property type="term" value="F:FAD binding"/>
    <property type="evidence" value="ECO:0007669"/>
    <property type="project" value="InterPro"/>
</dbReference>
<feature type="domain" description="FAD-binding" evidence="3">
    <location>
        <begin position="280"/>
        <end position="350"/>
    </location>
</feature>
<dbReference type="PRINTS" id="PR00420">
    <property type="entry name" value="RNGMNOXGNASE"/>
</dbReference>
<reference evidence="4 5" key="1">
    <citation type="submission" date="2020-08" db="EMBL/GenBank/DDBJ databases">
        <authorList>
            <person name="Seo M.-J."/>
        </authorList>
    </citation>
    <scope>NUCLEOTIDE SEQUENCE [LARGE SCALE GENOMIC DNA]</scope>
    <source>
        <strain evidence="4 5">KIGAM211</strain>
    </source>
</reference>
<evidence type="ECO:0000256" key="2">
    <source>
        <dbReference type="ARBA" id="ARBA00023033"/>
    </source>
</evidence>
<dbReference type="Pfam" id="PF01494">
    <property type="entry name" value="FAD_binding_3"/>
    <property type="match status" value="2"/>
</dbReference>
<evidence type="ECO:0000256" key="1">
    <source>
        <dbReference type="ARBA" id="ARBA00023002"/>
    </source>
</evidence>
<organism evidence="4 5">
    <name type="scientific">Nocardioides luti</name>
    <dbReference type="NCBI Taxonomy" id="2761101"/>
    <lineage>
        <taxon>Bacteria</taxon>
        <taxon>Bacillati</taxon>
        <taxon>Actinomycetota</taxon>
        <taxon>Actinomycetes</taxon>
        <taxon>Propionibacteriales</taxon>
        <taxon>Nocardioidaceae</taxon>
        <taxon>Nocardioides</taxon>
    </lineage>
</organism>
<protein>
    <submittedName>
        <fullName evidence="4">FAD-dependent monooxygenase</fullName>
    </submittedName>
</protein>
<dbReference type="InterPro" id="IPR036188">
    <property type="entry name" value="FAD/NAD-bd_sf"/>
</dbReference>
<keyword evidence="5" id="KW-1185">Reference proteome</keyword>
<comment type="caution">
    <text evidence="4">The sequence shown here is derived from an EMBL/GenBank/DDBJ whole genome shotgun (WGS) entry which is preliminary data.</text>
</comment>
<keyword evidence="2 4" id="KW-0503">Monooxygenase</keyword>
<dbReference type="InterPro" id="IPR002938">
    <property type="entry name" value="FAD-bd"/>
</dbReference>
<dbReference type="EMBL" id="JACKXE010000001">
    <property type="protein sequence ID" value="MBB6628186.1"/>
    <property type="molecule type" value="Genomic_DNA"/>
</dbReference>
<dbReference type="Gene3D" id="3.50.50.60">
    <property type="entry name" value="FAD/NAD(P)-binding domain"/>
    <property type="match status" value="1"/>
</dbReference>
<evidence type="ECO:0000313" key="4">
    <source>
        <dbReference type="EMBL" id="MBB6628186.1"/>
    </source>
</evidence>